<proteinExistence type="predicted"/>
<gene>
    <name evidence="1" type="ORF">C8F04DRAFT_1179686</name>
</gene>
<evidence type="ECO:0000313" key="1">
    <source>
        <dbReference type="EMBL" id="KAJ7038376.1"/>
    </source>
</evidence>
<organism evidence="1 2">
    <name type="scientific">Mycena alexandri</name>
    <dbReference type="NCBI Taxonomy" id="1745969"/>
    <lineage>
        <taxon>Eukaryota</taxon>
        <taxon>Fungi</taxon>
        <taxon>Dikarya</taxon>
        <taxon>Basidiomycota</taxon>
        <taxon>Agaricomycotina</taxon>
        <taxon>Agaricomycetes</taxon>
        <taxon>Agaricomycetidae</taxon>
        <taxon>Agaricales</taxon>
        <taxon>Marasmiineae</taxon>
        <taxon>Mycenaceae</taxon>
        <taxon>Mycena</taxon>
    </lineage>
</organism>
<protein>
    <submittedName>
        <fullName evidence="1">Uncharacterized protein</fullName>
    </submittedName>
</protein>
<evidence type="ECO:0000313" key="2">
    <source>
        <dbReference type="Proteomes" id="UP001218188"/>
    </source>
</evidence>
<keyword evidence="2" id="KW-1185">Reference proteome</keyword>
<dbReference type="Proteomes" id="UP001218188">
    <property type="component" value="Unassembled WGS sequence"/>
</dbReference>
<reference evidence="1" key="1">
    <citation type="submission" date="2023-03" db="EMBL/GenBank/DDBJ databases">
        <title>Massive genome expansion in bonnet fungi (Mycena s.s.) driven by repeated elements and novel gene families across ecological guilds.</title>
        <authorList>
            <consortium name="Lawrence Berkeley National Laboratory"/>
            <person name="Harder C.B."/>
            <person name="Miyauchi S."/>
            <person name="Viragh M."/>
            <person name="Kuo A."/>
            <person name="Thoen E."/>
            <person name="Andreopoulos B."/>
            <person name="Lu D."/>
            <person name="Skrede I."/>
            <person name="Drula E."/>
            <person name="Henrissat B."/>
            <person name="Morin E."/>
            <person name="Kohler A."/>
            <person name="Barry K."/>
            <person name="LaButti K."/>
            <person name="Morin E."/>
            <person name="Salamov A."/>
            <person name="Lipzen A."/>
            <person name="Mereny Z."/>
            <person name="Hegedus B."/>
            <person name="Baldrian P."/>
            <person name="Stursova M."/>
            <person name="Weitz H."/>
            <person name="Taylor A."/>
            <person name="Grigoriev I.V."/>
            <person name="Nagy L.G."/>
            <person name="Martin F."/>
            <person name="Kauserud H."/>
        </authorList>
    </citation>
    <scope>NUCLEOTIDE SEQUENCE</scope>
    <source>
        <strain evidence="1">CBHHK200</strain>
    </source>
</reference>
<comment type="caution">
    <text evidence="1">The sequence shown here is derived from an EMBL/GenBank/DDBJ whole genome shotgun (WGS) entry which is preliminary data.</text>
</comment>
<name>A0AAD6X822_9AGAR</name>
<dbReference type="AlphaFoldDB" id="A0AAD6X822"/>
<accession>A0AAD6X822</accession>
<dbReference type="EMBL" id="JARJCM010000032">
    <property type="protein sequence ID" value="KAJ7038376.1"/>
    <property type="molecule type" value="Genomic_DNA"/>
</dbReference>
<sequence>MSSVPRAASGPRARAIITRPSHRDVAALHRDRACSPAYDTGTVFGLKYGSKSGNVIQVTAPPIAAHPSPSWCMWMRNATKVLFNDSLAWMSEHGALHGLSRGRLQLRPDMGAGSKHGGIFAREHRVPDDLGVANLQPSPTHEELADLLMIADTAVTIKHTGSSDLEGDGWWIRTQLPPLNKRRYLHAGSKSCLHMARWFANHGIQLGLNRLNRAILKAQNVFGPPLPAESRRR</sequence>